<protein>
    <submittedName>
        <fullName evidence="1">Uncharacterized protein</fullName>
    </submittedName>
</protein>
<reference evidence="1 2" key="1">
    <citation type="submission" date="2016-10" db="EMBL/GenBank/DDBJ databases">
        <authorList>
            <person name="de Groot N.N."/>
        </authorList>
    </citation>
    <scope>NUCLEOTIDE SEQUENCE [LARGE SCALE GENOMIC DNA]</scope>
    <source>
        <strain evidence="1 2">DSM 6059</strain>
    </source>
</reference>
<sequence>MLNLNNFFKSELEVIEQALELLKPQDCTLLYFDANKLEYAVLSNSQHYISNPELDVSDLAVSHIGYYSKGSDFLMDYKGIAEALIKDLHELDCR</sequence>
<dbReference type="RefSeq" id="WP_091980528.1">
    <property type="nucleotide sequence ID" value="NZ_FOLO01000004.1"/>
</dbReference>
<evidence type="ECO:0000313" key="2">
    <source>
        <dbReference type="Proteomes" id="UP000198862"/>
    </source>
</evidence>
<organism evidence="1 2">
    <name type="scientific">Pseudoalteromonas denitrificans DSM 6059</name>
    <dbReference type="NCBI Taxonomy" id="1123010"/>
    <lineage>
        <taxon>Bacteria</taxon>
        <taxon>Pseudomonadati</taxon>
        <taxon>Pseudomonadota</taxon>
        <taxon>Gammaproteobacteria</taxon>
        <taxon>Alteromonadales</taxon>
        <taxon>Pseudoalteromonadaceae</taxon>
        <taxon>Pseudoalteromonas</taxon>
    </lineage>
</organism>
<gene>
    <name evidence="1" type="ORF">SAMN02745724_00904</name>
</gene>
<accession>A0A1I1GJG6</accession>
<evidence type="ECO:0000313" key="1">
    <source>
        <dbReference type="EMBL" id="SFC09300.1"/>
    </source>
</evidence>
<proteinExistence type="predicted"/>
<dbReference type="AlphaFoldDB" id="A0A1I1GJG6"/>
<dbReference type="Proteomes" id="UP000198862">
    <property type="component" value="Unassembled WGS sequence"/>
</dbReference>
<dbReference type="EMBL" id="FOLO01000004">
    <property type="protein sequence ID" value="SFC09300.1"/>
    <property type="molecule type" value="Genomic_DNA"/>
</dbReference>
<keyword evidence="2" id="KW-1185">Reference proteome</keyword>
<name>A0A1I1GJG6_9GAMM</name>